<evidence type="ECO:0000256" key="1">
    <source>
        <dbReference type="SAM" id="MobiDB-lite"/>
    </source>
</evidence>
<dbReference type="Proteomes" id="UP001187531">
    <property type="component" value="Unassembled WGS sequence"/>
</dbReference>
<feature type="compositionally biased region" description="Basic and acidic residues" evidence="1">
    <location>
        <begin position="8"/>
        <end position="20"/>
    </location>
</feature>
<sequence length="84" mass="9521">MRQQIQRMDQEEVTKTDGGNKYEAAYSAHGQKEVTKTDGYVAECEDSPSKEKERTTTDCHPTLHGILYTEANCVKPLTKREEKG</sequence>
<evidence type="ECO:0000313" key="3">
    <source>
        <dbReference type="Proteomes" id="UP001187531"/>
    </source>
</evidence>
<protein>
    <submittedName>
        <fullName evidence="2">Uncharacterized protein</fullName>
    </submittedName>
</protein>
<comment type="caution">
    <text evidence="2">The sequence shown here is derived from an EMBL/GenBank/DDBJ whole genome shotgun (WGS) entry which is preliminary data.</text>
</comment>
<proteinExistence type="predicted"/>
<name>A0AA88IEQ0_ARTSF</name>
<evidence type="ECO:0000313" key="2">
    <source>
        <dbReference type="EMBL" id="KAK2726753.1"/>
    </source>
</evidence>
<reference evidence="2" key="1">
    <citation type="submission" date="2023-07" db="EMBL/GenBank/DDBJ databases">
        <title>Chromosome-level genome assembly of Artemia franciscana.</title>
        <authorList>
            <person name="Jo E."/>
        </authorList>
    </citation>
    <scope>NUCLEOTIDE SEQUENCE</scope>
    <source>
        <tissue evidence="2">Whole body</tissue>
    </source>
</reference>
<accession>A0AA88IEQ0</accession>
<dbReference type="AlphaFoldDB" id="A0AA88IEQ0"/>
<gene>
    <name evidence="2" type="ORF">QYM36_007557</name>
</gene>
<organism evidence="2 3">
    <name type="scientific">Artemia franciscana</name>
    <name type="common">Brine shrimp</name>
    <name type="synonym">Artemia sanfranciscana</name>
    <dbReference type="NCBI Taxonomy" id="6661"/>
    <lineage>
        <taxon>Eukaryota</taxon>
        <taxon>Metazoa</taxon>
        <taxon>Ecdysozoa</taxon>
        <taxon>Arthropoda</taxon>
        <taxon>Crustacea</taxon>
        <taxon>Branchiopoda</taxon>
        <taxon>Anostraca</taxon>
        <taxon>Artemiidae</taxon>
        <taxon>Artemia</taxon>
    </lineage>
</organism>
<dbReference type="EMBL" id="JAVRJZ010000001">
    <property type="protein sequence ID" value="KAK2726753.1"/>
    <property type="molecule type" value="Genomic_DNA"/>
</dbReference>
<keyword evidence="3" id="KW-1185">Reference proteome</keyword>
<feature type="region of interest" description="Disordered" evidence="1">
    <location>
        <begin position="1"/>
        <end position="20"/>
    </location>
</feature>